<name>A0A010SJF4_PSEFL</name>
<dbReference type="InterPro" id="IPR032710">
    <property type="entry name" value="NTF2-like_dom_sf"/>
</dbReference>
<dbReference type="Gene3D" id="3.10.450.50">
    <property type="match status" value="1"/>
</dbReference>
<sequence>MRNGLKPQGGIYKATGRPISARVAHLWTLADGKVTRFEPFVDSHTVQLAIADQ</sequence>
<dbReference type="AlphaFoldDB" id="A0A010SJF4"/>
<gene>
    <name evidence="1" type="ORF">HK44_019285</name>
</gene>
<evidence type="ECO:0000313" key="2">
    <source>
        <dbReference type="Proteomes" id="UP000022611"/>
    </source>
</evidence>
<dbReference type="EMBL" id="AFOY02000027">
    <property type="protein sequence ID" value="EXF91323.1"/>
    <property type="molecule type" value="Genomic_DNA"/>
</dbReference>
<reference evidence="1 2" key="1">
    <citation type="journal article" date="2011" name="J. Bacteriol.">
        <title>Draft genome sequence of the polycyclic aromatic hydrocarbon-degrading, genetically engineered bioluminescent bioreporter Pseudomonas fluorescens HK44.</title>
        <authorList>
            <person name="Chauhan A."/>
            <person name="Layton A.C."/>
            <person name="Williams D.E."/>
            <person name="Smartt A.E."/>
            <person name="Ripp S."/>
            <person name="Karpinets T.V."/>
            <person name="Brown S.D."/>
            <person name="Sayler G.S."/>
        </authorList>
    </citation>
    <scope>NUCLEOTIDE SEQUENCE [LARGE SCALE GENOMIC DNA]</scope>
    <source>
        <strain evidence="1 2">HK44</strain>
    </source>
</reference>
<accession>A0A010SJF4</accession>
<protein>
    <recommendedName>
        <fullName evidence="3">Ketosteroid isomerase</fullName>
    </recommendedName>
</protein>
<dbReference type="SUPFAM" id="SSF54427">
    <property type="entry name" value="NTF2-like"/>
    <property type="match status" value="1"/>
</dbReference>
<organism evidence="1 2">
    <name type="scientific">Pseudomonas fluorescens HK44</name>
    <dbReference type="NCBI Taxonomy" id="1042209"/>
    <lineage>
        <taxon>Bacteria</taxon>
        <taxon>Pseudomonadati</taxon>
        <taxon>Pseudomonadota</taxon>
        <taxon>Gammaproteobacteria</taxon>
        <taxon>Pseudomonadales</taxon>
        <taxon>Pseudomonadaceae</taxon>
        <taxon>Pseudomonas</taxon>
    </lineage>
</organism>
<comment type="caution">
    <text evidence="1">The sequence shown here is derived from an EMBL/GenBank/DDBJ whole genome shotgun (WGS) entry which is preliminary data.</text>
</comment>
<evidence type="ECO:0000313" key="1">
    <source>
        <dbReference type="EMBL" id="EXF91323.1"/>
    </source>
</evidence>
<dbReference type="HOGENOM" id="CLU_3065203_0_0_6"/>
<proteinExistence type="predicted"/>
<dbReference type="PATRIC" id="fig|1042209.11.peg.6032"/>
<dbReference type="Proteomes" id="UP000022611">
    <property type="component" value="Unassembled WGS sequence"/>
</dbReference>
<evidence type="ECO:0008006" key="3">
    <source>
        <dbReference type="Google" id="ProtNLM"/>
    </source>
</evidence>
<dbReference type="eggNOG" id="COG3631">
    <property type="taxonomic scope" value="Bacteria"/>
</dbReference>